<evidence type="ECO:0000313" key="5">
    <source>
        <dbReference type="Ensembl" id="ENSAPOP00000007319.1"/>
    </source>
</evidence>
<evidence type="ECO:0000259" key="4">
    <source>
        <dbReference type="PROSITE" id="PS51720"/>
    </source>
</evidence>
<dbReference type="Gene3D" id="3.40.50.300">
    <property type="entry name" value="P-loop containing nucleotide triphosphate hydrolases"/>
    <property type="match status" value="1"/>
</dbReference>
<dbReference type="GeneTree" id="ENSGT01150000286992"/>
<dbReference type="InterPro" id="IPR027417">
    <property type="entry name" value="P-loop_NTPase"/>
</dbReference>
<dbReference type="Proteomes" id="UP000257200">
    <property type="component" value="Unplaced"/>
</dbReference>
<dbReference type="Pfam" id="PF04548">
    <property type="entry name" value="AIG1"/>
    <property type="match status" value="1"/>
</dbReference>
<dbReference type="InterPro" id="IPR006703">
    <property type="entry name" value="G_AIG1"/>
</dbReference>
<keyword evidence="3" id="KW-0342">GTP-binding</keyword>
<protein>
    <recommendedName>
        <fullName evidence="4">AIG1-type G domain-containing protein</fullName>
    </recommendedName>
</protein>
<dbReference type="FunFam" id="3.40.50.300:FF:000366">
    <property type="entry name" value="GTPase, IMAP family member 2"/>
    <property type="match status" value="1"/>
</dbReference>
<evidence type="ECO:0000256" key="1">
    <source>
        <dbReference type="ARBA" id="ARBA00008535"/>
    </source>
</evidence>
<feature type="domain" description="AIG1-type G" evidence="4">
    <location>
        <begin position="4"/>
        <end position="211"/>
    </location>
</feature>
<proteinExistence type="inferred from homology"/>
<organism evidence="5 6">
    <name type="scientific">Acanthochromis polyacanthus</name>
    <name type="common">spiny chromis</name>
    <dbReference type="NCBI Taxonomy" id="80966"/>
    <lineage>
        <taxon>Eukaryota</taxon>
        <taxon>Metazoa</taxon>
        <taxon>Chordata</taxon>
        <taxon>Craniata</taxon>
        <taxon>Vertebrata</taxon>
        <taxon>Euteleostomi</taxon>
        <taxon>Actinopterygii</taxon>
        <taxon>Neopterygii</taxon>
        <taxon>Teleostei</taxon>
        <taxon>Neoteleostei</taxon>
        <taxon>Acanthomorphata</taxon>
        <taxon>Ovalentaria</taxon>
        <taxon>Pomacentridae</taxon>
        <taxon>Acanthochromis</taxon>
    </lineage>
</organism>
<dbReference type="PANTHER" id="PTHR10903:SF62">
    <property type="entry name" value="GTPASE IMAP FAMILY MEMBER 4-LIKE-RELATED"/>
    <property type="match status" value="1"/>
</dbReference>
<dbReference type="PROSITE" id="PS51720">
    <property type="entry name" value="G_AIG1"/>
    <property type="match status" value="1"/>
</dbReference>
<dbReference type="InParanoid" id="A0A3Q1ETG0"/>
<dbReference type="Ensembl" id="ENSAPOT00000005128.1">
    <property type="protein sequence ID" value="ENSAPOP00000007319.1"/>
    <property type="gene ID" value="ENSAPOG00000009288.1"/>
</dbReference>
<dbReference type="AlphaFoldDB" id="A0A3Q1ETG0"/>
<keyword evidence="6" id="KW-1185">Reference proteome</keyword>
<reference evidence="5" key="2">
    <citation type="submission" date="2025-09" db="UniProtKB">
        <authorList>
            <consortium name="Ensembl"/>
        </authorList>
    </citation>
    <scope>IDENTIFICATION</scope>
</reference>
<dbReference type="SUPFAM" id="SSF52540">
    <property type="entry name" value="P-loop containing nucleoside triphosphate hydrolases"/>
    <property type="match status" value="1"/>
</dbReference>
<evidence type="ECO:0000313" key="6">
    <source>
        <dbReference type="Proteomes" id="UP000257200"/>
    </source>
</evidence>
<keyword evidence="2" id="KW-0547">Nucleotide-binding</keyword>
<accession>A0A3Q1ETG0</accession>
<sequence>SQDTQHTRIVLLGKTGTGKSSLAETILGENAFQIHYTANSGTSKCQKVTRQIDGESVTVIDTPGLFDNRMSDDALKSEIINMIIESSEGIDAFLLLFKVERFTEQENEVVSKIKGCFSEEAFKHTVVVFTHGDQLQHGMKIEKFVKGNEYVCDLLEKCGNRCCVVDNKYWKNNPQDKYRNNQAQVAGLLQTVKEMVKSTGRYTNEMLQTVKRMEKRTVLQKLARVTAGVLWGEKTHRKKYEKMKAELADVTKQTVKEIHFLKMVKI</sequence>
<dbReference type="GO" id="GO:0005525">
    <property type="term" value="F:GTP binding"/>
    <property type="evidence" value="ECO:0007669"/>
    <property type="project" value="UniProtKB-KW"/>
</dbReference>
<comment type="similarity">
    <text evidence="1">Belongs to the TRAFAC class TrmE-Era-EngA-EngB-Septin-like GTPase superfamily. AIG1/Toc34/Toc159-like paraseptin GTPase family. IAN subfamily.</text>
</comment>
<evidence type="ECO:0000256" key="2">
    <source>
        <dbReference type="ARBA" id="ARBA00022741"/>
    </source>
</evidence>
<dbReference type="STRING" id="80966.ENSAPOP00000007319"/>
<reference evidence="5" key="1">
    <citation type="submission" date="2025-08" db="UniProtKB">
        <authorList>
            <consortium name="Ensembl"/>
        </authorList>
    </citation>
    <scope>IDENTIFICATION</scope>
</reference>
<name>A0A3Q1ETG0_9TELE</name>
<dbReference type="PANTHER" id="PTHR10903">
    <property type="entry name" value="GTPASE, IMAP FAMILY MEMBER-RELATED"/>
    <property type="match status" value="1"/>
</dbReference>
<evidence type="ECO:0000256" key="3">
    <source>
        <dbReference type="ARBA" id="ARBA00023134"/>
    </source>
</evidence>
<dbReference type="InterPro" id="IPR045058">
    <property type="entry name" value="GIMA/IAN/Toc"/>
</dbReference>